<dbReference type="InterPro" id="IPR015943">
    <property type="entry name" value="WD40/YVTN_repeat-like_dom_sf"/>
</dbReference>
<protein>
    <submittedName>
        <fullName evidence="2">YncE family protein</fullName>
    </submittedName>
</protein>
<dbReference type="PROSITE" id="PS51257">
    <property type="entry name" value="PROKAR_LIPOPROTEIN"/>
    <property type="match status" value="1"/>
</dbReference>
<name>A0A4Q0VLZ0_9BACI</name>
<dbReference type="OrthoDB" id="120019at2"/>
<accession>A0A4Q0VLZ0</accession>
<keyword evidence="1" id="KW-0732">Signal</keyword>
<dbReference type="RefSeq" id="WP_129080408.1">
    <property type="nucleotide sequence ID" value="NZ_QOUX01000047.1"/>
</dbReference>
<dbReference type="Gene3D" id="2.130.10.10">
    <property type="entry name" value="YVTN repeat-like/Quinoprotein amine dehydrogenase"/>
    <property type="match status" value="1"/>
</dbReference>
<dbReference type="AlphaFoldDB" id="A0A4Q0VLZ0"/>
<feature type="chain" id="PRO_5039620531" evidence="1">
    <location>
        <begin position="25"/>
        <end position="319"/>
    </location>
</feature>
<dbReference type="PANTHER" id="PTHR47197:SF3">
    <property type="entry name" value="DIHYDRO-HEME D1 DEHYDROGENASE"/>
    <property type="match status" value="1"/>
</dbReference>
<gene>
    <name evidence="2" type="ORF">DS745_22220</name>
</gene>
<evidence type="ECO:0000313" key="2">
    <source>
        <dbReference type="EMBL" id="RXI96431.1"/>
    </source>
</evidence>
<dbReference type="SUPFAM" id="SSF51004">
    <property type="entry name" value="C-terminal (heme d1) domain of cytochrome cd1-nitrite reductase"/>
    <property type="match status" value="1"/>
</dbReference>
<dbReference type="EMBL" id="QOUX01000047">
    <property type="protein sequence ID" value="RXI96431.1"/>
    <property type="molecule type" value="Genomic_DNA"/>
</dbReference>
<comment type="caution">
    <text evidence="2">The sequence shown here is derived from an EMBL/GenBank/DDBJ whole genome shotgun (WGS) entry which is preliminary data.</text>
</comment>
<proteinExistence type="predicted"/>
<feature type="signal peptide" evidence="1">
    <location>
        <begin position="1"/>
        <end position="24"/>
    </location>
</feature>
<dbReference type="InterPro" id="IPR011048">
    <property type="entry name" value="Haem_d1_sf"/>
</dbReference>
<sequence length="319" mass="35975">MKTKMRHFLLVILLFVLTSCQTNRIQLPEIEHPIVLSHQEEDLLTFIDADNGNVFTNAISYGITDMVQTSETDIIAASINNKFLLRINLRDGSVKPFLNVNQGITSLFYKDPFLYITDAFKNQVHVIDMSNRKIKASIDVGMYPNEMTADDDRLFVINSESNSISVIDLDKLNVVLEFPTSSRKPDGLVVVNDMLWVGGHGGDGVINNSIHAYDPKTGEELSEIIVGVMPVDFFVDRTYSFLYTVCHGEDQMYKIDLRSNEVVDQIFVGENPNYLRGDDNNLYITSVDDHLFSIVDQATFTLVNQFEVAEGPYAIVKVN</sequence>
<evidence type="ECO:0000313" key="3">
    <source>
        <dbReference type="Proteomes" id="UP000290649"/>
    </source>
</evidence>
<organism evidence="2 3">
    <name type="scientific">Anaerobacillus alkaliphilus</name>
    <dbReference type="NCBI Taxonomy" id="1548597"/>
    <lineage>
        <taxon>Bacteria</taxon>
        <taxon>Bacillati</taxon>
        <taxon>Bacillota</taxon>
        <taxon>Bacilli</taxon>
        <taxon>Bacillales</taxon>
        <taxon>Bacillaceae</taxon>
        <taxon>Anaerobacillus</taxon>
    </lineage>
</organism>
<evidence type="ECO:0000256" key="1">
    <source>
        <dbReference type="SAM" id="SignalP"/>
    </source>
</evidence>
<dbReference type="Proteomes" id="UP000290649">
    <property type="component" value="Unassembled WGS sequence"/>
</dbReference>
<dbReference type="PANTHER" id="PTHR47197">
    <property type="entry name" value="PROTEIN NIRF"/>
    <property type="match status" value="1"/>
</dbReference>
<keyword evidence="3" id="KW-1185">Reference proteome</keyword>
<reference evidence="2 3" key="1">
    <citation type="journal article" date="2019" name="Int. J. Syst. Evol. Microbiol.">
        <title>Anaerobacillus alkaliphilus sp. nov., a novel alkaliphilic and moderately halophilic bacterium.</title>
        <authorList>
            <person name="Borsodi A.K."/>
            <person name="Aszalos J.M."/>
            <person name="Bihari P."/>
            <person name="Nagy I."/>
            <person name="Schumann P."/>
            <person name="Sproer C."/>
            <person name="Kovacs A.L."/>
            <person name="Boka K."/>
            <person name="Dobosy P."/>
            <person name="Ovari M."/>
            <person name="Szili-Kovacs T."/>
            <person name="Toth E."/>
        </authorList>
    </citation>
    <scope>NUCLEOTIDE SEQUENCE [LARGE SCALE GENOMIC DNA]</scope>
    <source>
        <strain evidence="2 3">B16-10</strain>
    </source>
</reference>
<dbReference type="InterPro" id="IPR051200">
    <property type="entry name" value="Host-pathogen_enzymatic-act"/>
</dbReference>